<dbReference type="PANTHER" id="PTHR42734:SF17">
    <property type="entry name" value="METAL TRANSPORT SYSTEM ATP-BINDING PROTEIN TM_0124-RELATED"/>
    <property type="match status" value="1"/>
</dbReference>
<dbReference type="SUPFAM" id="SSF52540">
    <property type="entry name" value="P-loop containing nucleoside triphosphate hydrolases"/>
    <property type="match status" value="1"/>
</dbReference>
<proteinExistence type="inferred from homology"/>
<dbReference type="InterPro" id="IPR050153">
    <property type="entry name" value="Metal_Ion_Import_ABC"/>
</dbReference>
<name>A0ABW3D4U6_9BACL</name>
<dbReference type="Pfam" id="PF00005">
    <property type="entry name" value="ABC_tran"/>
    <property type="match status" value="1"/>
</dbReference>
<dbReference type="PROSITE" id="PS50893">
    <property type="entry name" value="ABC_TRANSPORTER_2"/>
    <property type="match status" value="1"/>
</dbReference>
<evidence type="ECO:0000313" key="6">
    <source>
        <dbReference type="EMBL" id="MFD0868455.1"/>
    </source>
</evidence>
<comment type="similarity">
    <text evidence="1">Belongs to the ABC transporter superfamily.</text>
</comment>
<evidence type="ECO:0000256" key="3">
    <source>
        <dbReference type="ARBA" id="ARBA00022741"/>
    </source>
</evidence>
<dbReference type="InterPro" id="IPR003439">
    <property type="entry name" value="ABC_transporter-like_ATP-bd"/>
</dbReference>
<reference evidence="7" key="1">
    <citation type="journal article" date="2019" name="Int. J. Syst. Evol. Microbiol.">
        <title>The Global Catalogue of Microorganisms (GCM) 10K type strain sequencing project: providing services to taxonomists for standard genome sequencing and annotation.</title>
        <authorList>
            <consortium name="The Broad Institute Genomics Platform"/>
            <consortium name="The Broad Institute Genome Sequencing Center for Infectious Disease"/>
            <person name="Wu L."/>
            <person name="Ma J."/>
        </authorList>
    </citation>
    <scope>NUCLEOTIDE SEQUENCE [LARGE SCALE GENOMIC DNA]</scope>
    <source>
        <strain evidence="7">CCUG 57263</strain>
    </source>
</reference>
<dbReference type="Proteomes" id="UP001597120">
    <property type="component" value="Unassembled WGS sequence"/>
</dbReference>
<sequence length="260" mass="29454">MIDLKSIYFKREERRILNDVNLSIRKGEHWVLLGRNGSGKTTILEMINGYHFPSKGTVEVLGHRYGQCDVREVRKQIGYISQSLFEKLTPGDPVWEAVAAANYGFLRFYEEIPQEAIDKARIMIDKVGLGYVADQPLGTLSQGERKKILLARALMTDPTILVMDEPCSGLDLYEREKMLQSIDDLRDSGITILYVTHHIEEIMPIFTHIALIHEGRIVAAGPKNEVLTEEHLLQVYDVPVSLEWSGNRPWIKVAANPIGS</sequence>
<dbReference type="InterPro" id="IPR017871">
    <property type="entry name" value="ABC_transporter-like_CS"/>
</dbReference>
<dbReference type="InterPro" id="IPR027417">
    <property type="entry name" value="P-loop_NTPase"/>
</dbReference>
<keyword evidence="3" id="KW-0547">Nucleotide-binding</keyword>
<evidence type="ECO:0000259" key="5">
    <source>
        <dbReference type="PROSITE" id="PS50893"/>
    </source>
</evidence>
<evidence type="ECO:0000256" key="4">
    <source>
        <dbReference type="ARBA" id="ARBA00022840"/>
    </source>
</evidence>
<dbReference type="Gene3D" id="3.40.50.300">
    <property type="entry name" value="P-loop containing nucleotide triphosphate hydrolases"/>
    <property type="match status" value="1"/>
</dbReference>
<dbReference type="InterPro" id="IPR003593">
    <property type="entry name" value="AAA+_ATPase"/>
</dbReference>
<evidence type="ECO:0000313" key="7">
    <source>
        <dbReference type="Proteomes" id="UP001597120"/>
    </source>
</evidence>
<keyword evidence="2" id="KW-0813">Transport</keyword>
<feature type="domain" description="ABC transporter" evidence="5">
    <location>
        <begin position="2"/>
        <end position="239"/>
    </location>
</feature>
<dbReference type="PROSITE" id="PS00211">
    <property type="entry name" value="ABC_TRANSPORTER_1"/>
    <property type="match status" value="1"/>
</dbReference>
<evidence type="ECO:0000256" key="1">
    <source>
        <dbReference type="ARBA" id="ARBA00005417"/>
    </source>
</evidence>
<dbReference type="EMBL" id="JBHTIU010000012">
    <property type="protein sequence ID" value="MFD0868455.1"/>
    <property type="molecule type" value="Genomic_DNA"/>
</dbReference>
<dbReference type="GO" id="GO:0005524">
    <property type="term" value="F:ATP binding"/>
    <property type="evidence" value="ECO:0007669"/>
    <property type="project" value="UniProtKB-KW"/>
</dbReference>
<protein>
    <submittedName>
        <fullName evidence="6">ABC transporter ATP-binding protein</fullName>
    </submittedName>
</protein>
<dbReference type="PANTHER" id="PTHR42734">
    <property type="entry name" value="METAL TRANSPORT SYSTEM ATP-BINDING PROTEIN TM_0124-RELATED"/>
    <property type="match status" value="1"/>
</dbReference>
<comment type="caution">
    <text evidence="6">The sequence shown here is derived from an EMBL/GenBank/DDBJ whole genome shotgun (WGS) entry which is preliminary data.</text>
</comment>
<keyword evidence="4 6" id="KW-0067">ATP-binding</keyword>
<organism evidence="6 7">
    <name type="scientific">Paenibacillus residui</name>
    <dbReference type="NCBI Taxonomy" id="629724"/>
    <lineage>
        <taxon>Bacteria</taxon>
        <taxon>Bacillati</taxon>
        <taxon>Bacillota</taxon>
        <taxon>Bacilli</taxon>
        <taxon>Bacillales</taxon>
        <taxon>Paenibacillaceae</taxon>
        <taxon>Paenibacillus</taxon>
    </lineage>
</organism>
<evidence type="ECO:0000256" key="2">
    <source>
        <dbReference type="ARBA" id="ARBA00022448"/>
    </source>
</evidence>
<keyword evidence="7" id="KW-1185">Reference proteome</keyword>
<gene>
    <name evidence="6" type="ORF">ACFQ03_04795</name>
</gene>
<dbReference type="SMART" id="SM00382">
    <property type="entry name" value="AAA"/>
    <property type="match status" value="1"/>
</dbReference>
<dbReference type="RefSeq" id="WP_379286432.1">
    <property type="nucleotide sequence ID" value="NZ_JBHTIU010000012.1"/>
</dbReference>
<accession>A0ABW3D4U6</accession>